<dbReference type="Proteomes" id="UP000229342">
    <property type="component" value="Unassembled WGS sequence"/>
</dbReference>
<dbReference type="SUPFAM" id="SSF110921">
    <property type="entry name" value="2-isopropylmalate synthase LeuA, allosteric (dimerisation) domain"/>
    <property type="match status" value="1"/>
</dbReference>
<sequence length="146" mass="15446">MIMKQKNKRLAPWTLEKLQITSGTNVIPTATVMLKQAGGVPVYDTATGNGPVNAACVAICRIIGIDAVMASFNVVASERGSESSAEAKVVVAIGALEYEGVANHDTDIILTGARAFLDGVNKYITSLRAECPNGSREMKEMGKKFA</sequence>
<proteinExistence type="predicted"/>
<comment type="caution">
    <text evidence="3">The sequence shown here is derived from an EMBL/GenBank/DDBJ whole genome shotgun (WGS) entry which is preliminary data.</text>
</comment>
<protein>
    <recommendedName>
        <fullName evidence="2">2-isopropylmalate synthase LeuA allosteric (dimerisation) domain-containing protein</fullName>
    </recommendedName>
</protein>
<dbReference type="GO" id="GO:0003852">
    <property type="term" value="F:2-isopropylmalate synthase activity"/>
    <property type="evidence" value="ECO:0007669"/>
    <property type="project" value="InterPro"/>
</dbReference>
<reference evidence="3 4" key="1">
    <citation type="submission" date="2017-09" db="EMBL/GenBank/DDBJ databases">
        <title>Depth-based differentiation of microbial function through sediment-hosted aquifers and enrichment of novel symbionts in the deep terrestrial subsurface.</title>
        <authorList>
            <person name="Probst A.J."/>
            <person name="Ladd B."/>
            <person name="Jarett J.K."/>
            <person name="Geller-Mcgrath D.E."/>
            <person name="Sieber C.M."/>
            <person name="Emerson J.B."/>
            <person name="Anantharaman K."/>
            <person name="Thomas B.C."/>
            <person name="Malmstrom R."/>
            <person name="Stieglmeier M."/>
            <person name="Klingl A."/>
            <person name="Woyke T."/>
            <person name="Ryan C.M."/>
            <person name="Banfield J.F."/>
        </authorList>
    </citation>
    <scope>NUCLEOTIDE SEQUENCE [LARGE SCALE GENOMIC DNA]</scope>
    <source>
        <strain evidence="3">CG11_big_fil_rev_8_21_14_0_20_46_11</strain>
    </source>
</reference>
<dbReference type="SMART" id="SM00917">
    <property type="entry name" value="LeuA_dimer"/>
    <property type="match status" value="1"/>
</dbReference>
<keyword evidence="1" id="KW-0808">Transferase</keyword>
<dbReference type="EMBL" id="PCVG01000055">
    <property type="protein sequence ID" value="PIQ68409.1"/>
    <property type="molecule type" value="Genomic_DNA"/>
</dbReference>
<dbReference type="Gene3D" id="3.30.160.270">
    <property type="match status" value="1"/>
</dbReference>
<dbReference type="Pfam" id="PF08502">
    <property type="entry name" value="LeuA_dimer"/>
    <property type="match status" value="1"/>
</dbReference>
<dbReference type="AlphaFoldDB" id="A0A2H0KAZ7"/>
<name>A0A2H0KAZ7_9BACT</name>
<organism evidence="3 4">
    <name type="scientific">Candidatus Taylorbacteria bacterium CG11_big_fil_rev_8_21_14_0_20_46_11</name>
    <dbReference type="NCBI Taxonomy" id="1975025"/>
    <lineage>
        <taxon>Bacteria</taxon>
        <taxon>Candidatus Tayloriibacteriota</taxon>
    </lineage>
</organism>
<evidence type="ECO:0000256" key="1">
    <source>
        <dbReference type="ARBA" id="ARBA00022679"/>
    </source>
</evidence>
<dbReference type="GO" id="GO:0009098">
    <property type="term" value="P:L-leucine biosynthetic process"/>
    <property type="evidence" value="ECO:0007669"/>
    <property type="project" value="InterPro"/>
</dbReference>
<evidence type="ECO:0000313" key="4">
    <source>
        <dbReference type="Proteomes" id="UP000229342"/>
    </source>
</evidence>
<gene>
    <name evidence="3" type="ORF">COV91_04295</name>
</gene>
<dbReference type="InterPro" id="IPR036230">
    <property type="entry name" value="LeuA_allosteric_dom_sf"/>
</dbReference>
<feature type="domain" description="2-isopropylmalate synthase LeuA allosteric (dimerisation)" evidence="2">
    <location>
        <begin position="9"/>
        <end position="124"/>
    </location>
</feature>
<evidence type="ECO:0000313" key="3">
    <source>
        <dbReference type="EMBL" id="PIQ68409.1"/>
    </source>
</evidence>
<dbReference type="InterPro" id="IPR013709">
    <property type="entry name" value="2-isopropylmalate_synth_dimer"/>
</dbReference>
<accession>A0A2H0KAZ7</accession>
<evidence type="ECO:0000259" key="2">
    <source>
        <dbReference type="SMART" id="SM00917"/>
    </source>
</evidence>